<feature type="transmembrane region" description="Helical" evidence="1">
    <location>
        <begin position="68"/>
        <end position="87"/>
    </location>
</feature>
<keyword evidence="1" id="KW-0472">Membrane</keyword>
<comment type="caution">
    <text evidence="2">The sequence shown here is derived from an EMBL/GenBank/DDBJ whole genome shotgun (WGS) entry which is preliminary data.</text>
</comment>
<evidence type="ECO:0000256" key="1">
    <source>
        <dbReference type="SAM" id="Phobius"/>
    </source>
</evidence>
<reference evidence="2" key="1">
    <citation type="submission" date="2021-06" db="EMBL/GenBank/DDBJ databases">
        <authorList>
            <person name="Kallberg Y."/>
            <person name="Tangrot J."/>
            <person name="Rosling A."/>
        </authorList>
    </citation>
    <scope>NUCLEOTIDE SEQUENCE</scope>
    <source>
        <strain evidence="2">BR232B</strain>
    </source>
</reference>
<keyword evidence="3" id="KW-1185">Reference proteome</keyword>
<sequence length="277" mass="30732">MISSLSALSVDLYVSGLWLYHEVLALMQATLTLMLEITYTVYTGIAAFCEWTYLVIKSIIAVIFNKVLAPLMQIILATLTLMLEITYTMYTGIAAFGEWTYLVTKSIIAVIFKVLWIILFKPIYTLLVLVYTGLVTVFLGLYKLGTVILSQSMALILYSWSLIQDLFILLYNILSSLFIAISELFISIYNVIYDGMVLMSEVVIGTITFVSGIIYAPCIWLAQFVNELYGTCQAVVVDTVAAVSGAIDNTVVAVGDAMMEWVKTEQAVREAIRGSTS</sequence>
<feature type="transmembrane region" description="Helical" evidence="1">
    <location>
        <begin position="202"/>
        <end position="222"/>
    </location>
</feature>
<feature type="transmembrane region" description="Helical" evidence="1">
    <location>
        <begin position="37"/>
        <end position="56"/>
    </location>
</feature>
<dbReference type="EMBL" id="CAJVPI010000126">
    <property type="protein sequence ID" value="CAG8485436.1"/>
    <property type="molecule type" value="Genomic_DNA"/>
</dbReference>
<protein>
    <submittedName>
        <fullName evidence="2">2871_t:CDS:1</fullName>
    </submittedName>
</protein>
<organism evidence="2 3">
    <name type="scientific">Paraglomus brasilianum</name>
    <dbReference type="NCBI Taxonomy" id="144538"/>
    <lineage>
        <taxon>Eukaryota</taxon>
        <taxon>Fungi</taxon>
        <taxon>Fungi incertae sedis</taxon>
        <taxon>Mucoromycota</taxon>
        <taxon>Glomeromycotina</taxon>
        <taxon>Glomeromycetes</taxon>
        <taxon>Paraglomerales</taxon>
        <taxon>Paraglomeraceae</taxon>
        <taxon>Paraglomus</taxon>
    </lineage>
</organism>
<feature type="transmembrane region" description="Helical" evidence="1">
    <location>
        <begin position="126"/>
        <end position="149"/>
    </location>
</feature>
<evidence type="ECO:0000313" key="2">
    <source>
        <dbReference type="EMBL" id="CAG8485436.1"/>
    </source>
</evidence>
<accession>A0A9N8WG35</accession>
<dbReference type="OrthoDB" id="2408558at2759"/>
<dbReference type="AlphaFoldDB" id="A0A9N8WG35"/>
<feature type="transmembrane region" description="Helical" evidence="1">
    <location>
        <begin position="169"/>
        <end position="190"/>
    </location>
</feature>
<name>A0A9N8WG35_9GLOM</name>
<evidence type="ECO:0000313" key="3">
    <source>
        <dbReference type="Proteomes" id="UP000789739"/>
    </source>
</evidence>
<keyword evidence="1" id="KW-0812">Transmembrane</keyword>
<keyword evidence="1" id="KW-1133">Transmembrane helix</keyword>
<gene>
    <name evidence="2" type="ORF">PBRASI_LOCUS1807</name>
</gene>
<proteinExistence type="predicted"/>
<dbReference type="Proteomes" id="UP000789739">
    <property type="component" value="Unassembled WGS sequence"/>
</dbReference>
<feature type="transmembrane region" description="Helical" evidence="1">
    <location>
        <begin position="99"/>
        <end position="119"/>
    </location>
</feature>